<dbReference type="EMBL" id="CAIIXF020000006">
    <property type="protein sequence ID" value="CAH1787065.1"/>
    <property type="molecule type" value="Genomic_DNA"/>
</dbReference>
<dbReference type="Gene3D" id="1.10.490.10">
    <property type="entry name" value="Globins"/>
    <property type="match status" value="1"/>
</dbReference>
<dbReference type="GO" id="GO:0019825">
    <property type="term" value="F:oxygen binding"/>
    <property type="evidence" value="ECO:0007669"/>
    <property type="project" value="InterPro"/>
</dbReference>
<dbReference type="Proteomes" id="UP000749559">
    <property type="component" value="Unassembled WGS sequence"/>
</dbReference>
<dbReference type="AlphaFoldDB" id="A0A8S4P6L1"/>
<feature type="chain" id="PRO_5035939516" description="Globin domain-containing protein" evidence="7">
    <location>
        <begin position="20"/>
        <end position="113"/>
    </location>
</feature>
<dbReference type="CDD" id="cd01040">
    <property type="entry name" value="Mb-like"/>
    <property type="match status" value="1"/>
</dbReference>
<evidence type="ECO:0000259" key="8">
    <source>
        <dbReference type="PROSITE" id="PS01033"/>
    </source>
</evidence>
<evidence type="ECO:0000256" key="4">
    <source>
        <dbReference type="ARBA" id="ARBA00022723"/>
    </source>
</evidence>
<dbReference type="PROSITE" id="PS01033">
    <property type="entry name" value="GLOBIN"/>
    <property type="match status" value="1"/>
</dbReference>
<dbReference type="SMR" id="A0A8S4P6L1"/>
<dbReference type="GO" id="GO:0005833">
    <property type="term" value="C:hemoglobin complex"/>
    <property type="evidence" value="ECO:0007669"/>
    <property type="project" value="InterPro"/>
</dbReference>
<keyword evidence="1 6" id="KW-0813">Transport</keyword>
<keyword evidence="5" id="KW-0408">Iron</keyword>
<dbReference type="InterPro" id="IPR009050">
    <property type="entry name" value="Globin-like_sf"/>
</dbReference>
<evidence type="ECO:0000256" key="7">
    <source>
        <dbReference type="SAM" id="SignalP"/>
    </source>
</evidence>
<evidence type="ECO:0000256" key="5">
    <source>
        <dbReference type="ARBA" id="ARBA00023004"/>
    </source>
</evidence>
<reference evidence="9" key="1">
    <citation type="submission" date="2022-03" db="EMBL/GenBank/DDBJ databases">
        <authorList>
            <person name="Martin C."/>
        </authorList>
    </citation>
    <scope>NUCLEOTIDE SEQUENCE</scope>
</reference>
<dbReference type="InterPro" id="IPR044399">
    <property type="entry name" value="Mb-like_M"/>
</dbReference>
<dbReference type="SUPFAM" id="SSF46458">
    <property type="entry name" value="Globin-like"/>
    <property type="match status" value="1"/>
</dbReference>
<dbReference type="GO" id="GO:0005344">
    <property type="term" value="F:oxygen carrier activity"/>
    <property type="evidence" value="ECO:0007669"/>
    <property type="project" value="UniProtKB-KW"/>
</dbReference>
<dbReference type="OrthoDB" id="6316760at2759"/>
<keyword evidence="2 6" id="KW-0349">Heme</keyword>
<evidence type="ECO:0000313" key="9">
    <source>
        <dbReference type="EMBL" id="CAH1787065.1"/>
    </source>
</evidence>
<comment type="similarity">
    <text evidence="6">Belongs to the globin family.</text>
</comment>
<evidence type="ECO:0000313" key="10">
    <source>
        <dbReference type="Proteomes" id="UP000749559"/>
    </source>
</evidence>
<evidence type="ECO:0000256" key="2">
    <source>
        <dbReference type="ARBA" id="ARBA00022617"/>
    </source>
</evidence>
<accession>A0A8S4P6L1</accession>
<keyword evidence="3 6" id="KW-0561">Oxygen transport</keyword>
<feature type="non-terminal residue" evidence="9">
    <location>
        <position position="113"/>
    </location>
</feature>
<dbReference type="Pfam" id="PF00042">
    <property type="entry name" value="Globin"/>
    <property type="match status" value="1"/>
</dbReference>
<dbReference type="InterPro" id="IPR012292">
    <property type="entry name" value="Globin/Proto"/>
</dbReference>
<protein>
    <recommendedName>
        <fullName evidence="8">Globin domain-containing protein</fullName>
    </recommendedName>
</protein>
<dbReference type="GO" id="GO:0020037">
    <property type="term" value="F:heme binding"/>
    <property type="evidence" value="ECO:0007669"/>
    <property type="project" value="InterPro"/>
</dbReference>
<gene>
    <name evidence="9" type="ORF">OFUS_LOCUS12843</name>
</gene>
<dbReference type="GO" id="GO:0005506">
    <property type="term" value="F:iron ion binding"/>
    <property type="evidence" value="ECO:0007669"/>
    <property type="project" value="InterPro"/>
</dbReference>
<feature type="signal peptide" evidence="7">
    <location>
        <begin position="1"/>
        <end position="19"/>
    </location>
</feature>
<evidence type="ECO:0000256" key="6">
    <source>
        <dbReference type="RuleBase" id="RU000356"/>
    </source>
</evidence>
<dbReference type="GO" id="GO:0005576">
    <property type="term" value="C:extracellular region"/>
    <property type="evidence" value="ECO:0007669"/>
    <property type="project" value="InterPro"/>
</dbReference>
<evidence type="ECO:0000256" key="1">
    <source>
        <dbReference type="ARBA" id="ARBA00022448"/>
    </source>
</evidence>
<proteinExistence type="inferred from homology"/>
<sequence>MAKLLIAAAFMAIVAAAYASDCCNGADRKTVLRQWESVWKANYNNARANIAKDIFARFFAKVPEAKPLFTRVKVEDPKSAAFSAHAIRIISGLDIALNLLSDPQTLNEELSHL</sequence>
<keyword evidence="7" id="KW-0732">Signal</keyword>
<organism evidence="9 10">
    <name type="scientific">Owenia fusiformis</name>
    <name type="common">Polychaete worm</name>
    <dbReference type="NCBI Taxonomy" id="6347"/>
    <lineage>
        <taxon>Eukaryota</taxon>
        <taxon>Metazoa</taxon>
        <taxon>Spiralia</taxon>
        <taxon>Lophotrochozoa</taxon>
        <taxon>Annelida</taxon>
        <taxon>Polychaeta</taxon>
        <taxon>Sedentaria</taxon>
        <taxon>Canalipalpata</taxon>
        <taxon>Sabellida</taxon>
        <taxon>Oweniida</taxon>
        <taxon>Oweniidae</taxon>
        <taxon>Owenia</taxon>
    </lineage>
</organism>
<keyword evidence="10" id="KW-1185">Reference proteome</keyword>
<evidence type="ECO:0000256" key="3">
    <source>
        <dbReference type="ARBA" id="ARBA00022621"/>
    </source>
</evidence>
<dbReference type="PIRSF" id="PIRSF036517">
    <property type="entry name" value="Ext_hemo"/>
    <property type="match status" value="1"/>
</dbReference>
<name>A0A8S4P6L1_OWEFU</name>
<feature type="domain" description="Globin" evidence="8">
    <location>
        <begin position="22"/>
        <end position="113"/>
    </location>
</feature>
<dbReference type="InterPro" id="IPR000971">
    <property type="entry name" value="Globin"/>
</dbReference>
<keyword evidence="4" id="KW-0479">Metal-binding</keyword>
<comment type="caution">
    <text evidence="9">The sequence shown here is derived from an EMBL/GenBank/DDBJ whole genome shotgun (WGS) entry which is preliminary data.</text>
</comment>
<dbReference type="InterPro" id="IPR014610">
    <property type="entry name" value="Haemoglobin_extracell"/>
</dbReference>